<dbReference type="Gramene" id="Os12t0180250-00">
    <property type="protein sequence ID" value="Os12t0180250-00"/>
    <property type="gene ID" value="Os12g0180250"/>
</dbReference>
<protein>
    <submittedName>
        <fullName evidence="1">Os12g0180250 protein</fullName>
    </submittedName>
</protein>
<evidence type="ECO:0000313" key="2">
    <source>
        <dbReference type="Proteomes" id="UP000059680"/>
    </source>
</evidence>
<proteinExistence type="predicted"/>
<dbReference type="EMBL" id="AP014968">
    <property type="protein sequence ID" value="BAT16140.1"/>
    <property type="molecule type" value="Genomic_DNA"/>
</dbReference>
<dbReference type="AlphaFoldDB" id="A0A0P0Y7S9"/>
<organism evidence="1 2">
    <name type="scientific">Oryza sativa subsp. japonica</name>
    <name type="common">Rice</name>
    <dbReference type="NCBI Taxonomy" id="39947"/>
    <lineage>
        <taxon>Eukaryota</taxon>
        <taxon>Viridiplantae</taxon>
        <taxon>Streptophyta</taxon>
        <taxon>Embryophyta</taxon>
        <taxon>Tracheophyta</taxon>
        <taxon>Spermatophyta</taxon>
        <taxon>Magnoliopsida</taxon>
        <taxon>Liliopsida</taxon>
        <taxon>Poales</taxon>
        <taxon>Poaceae</taxon>
        <taxon>BOP clade</taxon>
        <taxon>Oryzoideae</taxon>
        <taxon>Oryzeae</taxon>
        <taxon>Oryzinae</taxon>
        <taxon>Oryza</taxon>
        <taxon>Oryza sativa</taxon>
    </lineage>
</organism>
<gene>
    <name evidence="1" type="ordered locus">Os12g0180250</name>
    <name evidence="1" type="ORF">OSNPB_120180250</name>
</gene>
<reference evidence="2" key="1">
    <citation type="journal article" date="2005" name="Nature">
        <title>The map-based sequence of the rice genome.</title>
        <authorList>
            <consortium name="International rice genome sequencing project (IRGSP)"/>
            <person name="Matsumoto T."/>
            <person name="Wu J."/>
            <person name="Kanamori H."/>
            <person name="Katayose Y."/>
            <person name="Fujisawa M."/>
            <person name="Namiki N."/>
            <person name="Mizuno H."/>
            <person name="Yamamoto K."/>
            <person name="Antonio B.A."/>
            <person name="Baba T."/>
            <person name="Sakata K."/>
            <person name="Nagamura Y."/>
            <person name="Aoki H."/>
            <person name="Arikawa K."/>
            <person name="Arita K."/>
            <person name="Bito T."/>
            <person name="Chiden Y."/>
            <person name="Fujitsuka N."/>
            <person name="Fukunaka R."/>
            <person name="Hamada M."/>
            <person name="Harada C."/>
            <person name="Hayashi A."/>
            <person name="Hijishita S."/>
            <person name="Honda M."/>
            <person name="Hosokawa S."/>
            <person name="Ichikawa Y."/>
            <person name="Idonuma A."/>
            <person name="Iijima M."/>
            <person name="Ikeda M."/>
            <person name="Ikeno M."/>
            <person name="Ito K."/>
            <person name="Ito S."/>
            <person name="Ito T."/>
            <person name="Ito Y."/>
            <person name="Ito Y."/>
            <person name="Iwabuchi A."/>
            <person name="Kamiya K."/>
            <person name="Karasawa W."/>
            <person name="Kurita K."/>
            <person name="Katagiri S."/>
            <person name="Kikuta A."/>
            <person name="Kobayashi H."/>
            <person name="Kobayashi N."/>
            <person name="Machita K."/>
            <person name="Maehara T."/>
            <person name="Masukawa M."/>
            <person name="Mizubayashi T."/>
            <person name="Mukai Y."/>
            <person name="Nagasaki H."/>
            <person name="Nagata Y."/>
            <person name="Naito S."/>
            <person name="Nakashima M."/>
            <person name="Nakama Y."/>
            <person name="Nakamichi Y."/>
            <person name="Nakamura M."/>
            <person name="Meguro A."/>
            <person name="Negishi M."/>
            <person name="Ohta I."/>
            <person name="Ohta T."/>
            <person name="Okamoto M."/>
            <person name="Ono N."/>
            <person name="Saji S."/>
            <person name="Sakaguchi M."/>
            <person name="Sakai K."/>
            <person name="Shibata M."/>
            <person name="Shimokawa T."/>
            <person name="Song J."/>
            <person name="Takazaki Y."/>
            <person name="Terasawa K."/>
            <person name="Tsugane M."/>
            <person name="Tsuji K."/>
            <person name="Ueda S."/>
            <person name="Waki K."/>
            <person name="Yamagata H."/>
            <person name="Yamamoto M."/>
            <person name="Yamamoto S."/>
            <person name="Yamane H."/>
            <person name="Yoshiki S."/>
            <person name="Yoshihara R."/>
            <person name="Yukawa K."/>
            <person name="Zhong H."/>
            <person name="Yano M."/>
            <person name="Yuan Q."/>
            <person name="Ouyang S."/>
            <person name="Liu J."/>
            <person name="Jones K.M."/>
            <person name="Gansberger K."/>
            <person name="Moffat K."/>
            <person name="Hill J."/>
            <person name="Bera J."/>
            <person name="Fadrosh D."/>
            <person name="Jin S."/>
            <person name="Johri S."/>
            <person name="Kim M."/>
            <person name="Overton L."/>
            <person name="Reardon M."/>
            <person name="Tsitrin T."/>
            <person name="Vuong H."/>
            <person name="Weaver B."/>
            <person name="Ciecko A."/>
            <person name="Tallon L."/>
            <person name="Jackson J."/>
            <person name="Pai G."/>
            <person name="Aken S.V."/>
            <person name="Utterback T."/>
            <person name="Reidmuller S."/>
            <person name="Feldblyum T."/>
            <person name="Hsiao J."/>
            <person name="Zismann V."/>
            <person name="Iobst S."/>
            <person name="de Vazeille A.R."/>
            <person name="Buell C.R."/>
            <person name="Ying K."/>
            <person name="Li Y."/>
            <person name="Lu T."/>
            <person name="Huang Y."/>
            <person name="Zhao Q."/>
            <person name="Feng Q."/>
            <person name="Zhang L."/>
            <person name="Zhu J."/>
            <person name="Weng Q."/>
            <person name="Mu J."/>
            <person name="Lu Y."/>
            <person name="Fan D."/>
            <person name="Liu Y."/>
            <person name="Guan J."/>
            <person name="Zhang Y."/>
            <person name="Yu S."/>
            <person name="Liu X."/>
            <person name="Zhang Y."/>
            <person name="Hong G."/>
            <person name="Han B."/>
            <person name="Choisne N."/>
            <person name="Demange N."/>
            <person name="Orjeda G."/>
            <person name="Samain S."/>
            <person name="Cattolico L."/>
            <person name="Pelletier E."/>
            <person name="Couloux A."/>
            <person name="Segurens B."/>
            <person name="Wincker P."/>
            <person name="D'Hont A."/>
            <person name="Scarpelli C."/>
            <person name="Weissenbach J."/>
            <person name="Salanoubat M."/>
            <person name="Quetier F."/>
            <person name="Yu Y."/>
            <person name="Kim H.R."/>
            <person name="Rambo T."/>
            <person name="Currie J."/>
            <person name="Collura K."/>
            <person name="Luo M."/>
            <person name="Yang T."/>
            <person name="Ammiraju J.S.S."/>
            <person name="Engler F."/>
            <person name="Soderlund C."/>
            <person name="Wing R.A."/>
            <person name="Palmer L.E."/>
            <person name="de la Bastide M."/>
            <person name="Spiegel L."/>
            <person name="Nascimento L."/>
            <person name="Zutavern T."/>
            <person name="O'Shaughnessy A."/>
            <person name="Dike S."/>
            <person name="Dedhia N."/>
            <person name="Preston R."/>
            <person name="Balija V."/>
            <person name="McCombie W.R."/>
            <person name="Chow T."/>
            <person name="Chen H."/>
            <person name="Chung M."/>
            <person name="Chen C."/>
            <person name="Shaw J."/>
            <person name="Wu H."/>
            <person name="Hsiao K."/>
            <person name="Chao Y."/>
            <person name="Chu M."/>
            <person name="Cheng C."/>
            <person name="Hour A."/>
            <person name="Lee P."/>
            <person name="Lin S."/>
            <person name="Lin Y."/>
            <person name="Liou J."/>
            <person name="Liu S."/>
            <person name="Hsing Y."/>
            <person name="Raghuvanshi S."/>
            <person name="Mohanty A."/>
            <person name="Bharti A.K."/>
            <person name="Gaur A."/>
            <person name="Gupta V."/>
            <person name="Kumar D."/>
            <person name="Ravi V."/>
            <person name="Vij S."/>
            <person name="Kapur A."/>
            <person name="Khurana P."/>
            <person name="Khurana P."/>
            <person name="Khurana J.P."/>
            <person name="Tyagi A.K."/>
            <person name="Gaikwad K."/>
            <person name="Singh A."/>
            <person name="Dalal V."/>
            <person name="Srivastava S."/>
            <person name="Dixit A."/>
            <person name="Pal A.K."/>
            <person name="Ghazi I.A."/>
            <person name="Yadav M."/>
            <person name="Pandit A."/>
            <person name="Bhargava A."/>
            <person name="Sureshbabu K."/>
            <person name="Batra K."/>
            <person name="Sharma T.R."/>
            <person name="Mohapatra T."/>
            <person name="Singh N.K."/>
            <person name="Messing J."/>
            <person name="Nelson A.B."/>
            <person name="Fuks G."/>
            <person name="Kavchok S."/>
            <person name="Keizer G."/>
            <person name="Linton E."/>
            <person name="Llaca V."/>
            <person name="Song R."/>
            <person name="Tanyolac B."/>
            <person name="Young S."/>
            <person name="Ho-Il K."/>
            <person name="Hahn J.H."/>
            <person name="Sangsakoo G."/>
            <person name="Vanavichit A."/>
            <person name="de Mattos Luiz.A.T."/>
            <person name="Zimmer P.D."/>
            <person name="Malone G."/>
            <person name="Dellagostin O."/>
            <person name="de Oliveira A.C."/>
            <person name="Bevan M."/>
            <person name="Bancroft I."/>
            <person name="Minx P."/>
            <person name="Cordum H."/>
            <person name="Wilson R."/>
            <person name="Cheng Z."/>
            <person name="Jin W."/>
            <person name="Jiang J."/>
            <person name="Leong S.A."/>
            <person name="Iwama H."/>
            <person name="Gojobori T."/>
            <person name="Itoh T."/>
            <person name="Niimura Y."/>
            <person name="Fujii Y."/>
            <person name="Habara T."/>
            <person name="Sakai H."/>
            <person name="Sato Y."/>
            <person name="Wilson G."/>
            <person name="Kumar K."/>
            <person name="McCouch S."/>
            <person name="Juretic N."/>
            <person name="Hoen D."/>
            <person name="Wright S."/>
            <person name="Bruskiewich R."/>
            <person name="Bureau T."/>
            <person name="Miyao A."/>
            <person name="Hirochika H."/>
            <person name="Nishikawa T."/>
            <person name="Kadowaki K."/>
            <person name="Sugiura M."/>
            <person name="Burr B."/>
            <person name="Sasaki T."/>
        </authorList>
    </citation>
    <scope>NUCLEOTIDE SEQUENCE [LARGE SCALE GENOMIC DNA]</scope>
    <source>
        <strain evidence="2">cv. Nipponbare</strain>
    </source>
</reference>
<sequence length="88" mass="9861">MPLLALTLSEGQCEVARWKTLTILQTMLHLTLLQQRKLTELPCASPNLGKTTCHRLHQGTSLRLLETLSESAPAEAPIVPEQCEWQEI</sequence>
<dbReference type="PaxDb" id="39947-A0A0P0Y7S9"/>
<reference evidence="1 2" key="3">
    <citation type="journal article" date="2013" name="Rice">
        <title>Improvement of the Oryza sativa Nipponbare reference genome using next generation sequence and optical map data.</title>
        <authorList>
            <person name="Kawahara Y."/>
            <person name="de la Bastide M."/>
            <person name="Hamilton J.P."/>
            <person name="Kanamori H."/>
            <person name="McCombie W.R."/>
            <person name="Ouyang S."/>
            <person name="Schwartz D.C."/>
            <person name="Tanaka T."/>
            <person name="Wu J."/>
            <person name="Zhou S."/>
            <person name="Childs K.L."/>
            <person name="Davidson R.M."/>
            <person name="Lin H."/>
            <person name="Quesada-Ocampo L."/>
            <person name="Vaillancourt B."/>
            <person name="Sakai H."/>
            <person name="Lee S.S."/>
            <person name="Kim J."/>
            <person name="Numa H."/>
            <person name="Itoh T."/>
            <person name="Buell C.R."/>
            <person name="Matsumoto T."/>
        </authorList>
    </citation>
    <scope>NUCLEOTIDE SEQUENCE [LARGE SCALE GENOMIC DNA]</scope>
    <source>
        <strain evidence="2">cv. Nipponbare</strain>
    </source>
</reference>
<keyword evidence="2" id="KW-1185">Reference proteome</keyword>
<reference evidence="1 2" key="2">
    <citation type="journal article" date="2013" name="Plant Cell Physiol.">
        <title>Rice Annotation Project Database (RAP-DB): an integrative and interactive database for rice genomics.</title>
        <authorList>
            <person name="Sakai H."/>
            <person name="Lee S.S."/>
            <person name="Tanaka T."/>
            <person name="Numa H."/>
            <person name="Kim J."/>
            <person name="Kawahara Y."/>
            <person name="Wakimoto H."/>
            <person name="Yang C.C."/>
            <person name="Iwamoto M."/>
            <person name="Abe T."/>
            <person name="Yamada Y."/>
            <person name="Muto A."/>
            <person name="Inokuchi H."/>
            <person name="Ikemura T."/>
            <person name="Matsumoto T."/>
            <person name="Sasaki T."/>
            <person name="Itoh T."/>
        </authorList>
    </citation>
    <scope>NUCLEOTIDE SEQUENCE [LARGE SCALE GENOMIC DNA]</scope>
    <source>
        <strain evidence="2">cv. Nipponbare</strain>
    </source>
</reference>
<dbReference type="Proteomes" id="UP000059680">
    <property type="component" value="Chromosome 12"/>
</dbReference>
<accession>A0A0P0Y7S9</accession>
<evidence type="ECO:0000313" key="1">
    <source>
        <dbReference type="EMBL" id="BAT16140.1"/>
    </source>
</evidence>
<name>A0A0P0Y7S9_ORYSJ</name>
<dbReference type="InParanoid" id="A0A0P0Y7S9"/>